<proteinExistence type="predicted"/>
<name>A0AAV5W5R9_9BILA</name>
<keyword evidence="2" id="KW-1185">Reference proteome</keyword>
<reference evidence="1" key="1">
    <citation type="submission" date="2023-10" db="EMBL/GenBank/DDBJ databases">
        <title>Genome assembly of Pristionchus species.</title>
        <authorList>
            <person name="Yoshida K."/>
            <person name="Sommer R.J."/>
        </authorList>
    </citation>
    <scope>NUCLEOTIDE SEQUENCE</scope>
    <source>
        <strain evidence="1">RS5133</strain>
    </source>
</reference>
<evidence type="ECO:0000313" key="1">
    <source>
        <dbReference type="EMBL" id="GMT26078.1"/>
    </source>
</evidence>
<evidence type="ECO:0000313" key="2">
    <source>
        <dbReference type="Proteomes" id="UP001432322"/>
    </source>
</evidence>
<dbReference type="AlphaFoldDB" id="A0AAV5W5R9"/>
<dbReference type="EMBL" id="BTSY01000004">
    <property type="protein sequence ID" value="GMT26078.1"/>
    <property type="molecule type" value="Genomic_DNA"/>
</dbReference>
<dbReference type="Proteomes" id="UP001432322">
    <property type="component" value="Unassembled WGS sequence"/>
</dbReference>
<gene>
    <name evidence="1" type="ORF">PFISCL1PPCAC_17375</name>
</gene>
<organism evidence="1 2">
    <name type="scientific">Pristionchus fissidentatus</name>
    <dbReference type="NCBI Taxonomy" id="1538716"/>
    <lineage>
        <taxon>Eukaryota</taxon>
        <taxon>Metazoa</taxon>
        <taxon>Ecdysozoa</taxon>
        <taxon>Nematoda</taxon>
        <taxon>Chromadorea</taxon>
        <taxon>Rhabditida</taxon>
        <taxon>Rhabditina</taxon>
        <taxon>Diplogasteromorpha</taxon>
        <taxon>Diplogasteroidea</taxon>
        <taxon>Neodiplogasteridae</taxon>
        <taxon>Pristionchus</taxon>
    </lineage>
</organism>
<comment type="caution">
    <text evidence="1">The sequence shown here is derived from an EMBL/GenBank/DDBJ whole genome shotgun (WGS) entry which is preliminary data.</text>
</comment>
<protein>
    <submittedName>
        <fullName evidence="1">Uncharacterized protein</fullName>
    </submittedName>
</protein>
<feature type="non-terminal residue" evidence="1">
    <location>
        <position position="82"/>
    </location>
</feature>
<sequence length="82" mass="9476">QFTSANKAPGYSLSVESNLELMEIGRFWPSETILDTLLRFSSINLISMTLKMRLAQARDGFFRFSISEFPDLREFHILPNCE</sequence>
<feature type="non-terminal residue" evidence="1">
    <location>
        <position position="1"/>
    </location>
</feature>
<accession>A0AAV5W5R9</accession>